<comment type="caution">
    <text evidence="1">The sequence shown here is derived from an EMBL/GenBank/DDBJ whole genome shotgun (WGS) entry which is preliminary data.</text>
</comment>
<evidence type="ECO:0000313" key="2">
    <source>
        <dbReference type="Proteomes" id="UP001139012"/>
    </source>
</evidence>
<organism evidence="1 2">
    <name type="scientific">Bradyrhizobium zhengyangense</name>
    <dbReference type="NCBI Taxonomy" id="2911009"/>
    <lineage>
        <taxon>Bacteria</taxon>
        <taxon>Pseudomonadati</taxon>
        <taxon>Pseudomonadota</taxon>
        <taxon>Alphaproteobacteria</taxon>
        <taxon>Hyphomicrobiales</taxon>
        <taxon>Nitrobacteraceae</taxon>
        <taxon>Bradyrhizobium</taxon>
    </lineage>
</organism>
<gene>
    <name evidence="1" type="ORF">L6637_36735</name>
</gene>
<dbReference type="RefSeq" id="WP_237873753.1">
    <property type="nucleotide sequence ID" value="NZ_JAKLUA010000021.1"/>
</dbReference>
<accession>A0ABS9M045</accession>
<reference evidence="1" key="1">
    <citation type="submission" date="2022-01" db="EMBL/GenBank/DDBJ databases">
        <title>Genome sequnece data of strain Bradyrhizobium sp. nov.</title>
        <authorList>
            <person name="Zhang J."/>
        </authorList>
    </citation>
    <scope>NUCLEOTIDE SEQUENCE</scope>
    <source>
        <strain evidence="1">WYCCWR 12774</strain>
    </source>
</reference>
<dbReference type="Proteomes" id="UP001139012">
    <property type="component" value="Unassembled WGS sequence"/>
</dbReference>
<sequence>MRTHTIFDIRSHWQDQDQKFVDIVFGENSNTIAARSLQDALRKLDISGTLYLGYPVLSTADAKVFVDALLVSRSHGLIAFDLSSHVEPHPSDEQIADITERQNQICLLIFRKVLLR</sequence>
<name>A0ABS9M045_9BRAD</name>
<proteinExistence type="predicted"/>
<keyword evidence="2" id="KW-1185">Reference proteome</keyword>
<evidence type="ECO:0000313" key="1">
    <source>
        <dbReference type="EMBL" id="MCG2672506.1"/>
    </source>
</evidence>
<dbReference type="EMBL" id="JAKLUA010000021">
    <property type="protein sequence ID" value="MCG2672506.1"/>
    <property type="molecule type" value="Genomic_DNA"/>
</dbReference>
<protein>
    <submittedName>
        <fullName evidence="1">Uncharacterized protein</fullName>
    </submittedName>
</protein>